<accession>A0ABQ0GAF1</accession>
<feature type="transmembrane region" description="Helical" evidence="1">
    <location>
        <begin position="117"/>
        <end position="138"/>
    </location>
</feature>
<feature type="transmembrane region" description="Helical" evidence="1">
    <location>
        <begin position="24"/>
        <end position="52"/>
    </location>
</feature>
<dbReference type="PANTHER" id="PTHR37577">
    <property type="entry name" value="INTEGRAL MEMBRANE PROTEIN"/>
    <property type="match status" value="1"/>
</dbReference>
<dbReference type="InterPro" id="IPR053018">
    <property type="entry name" value="Elsinochrome_Biosynth-Asso"/>
</dbReference>
<feature type="transmembrane region" description="Helical" evidence="1">
    <location>
        <begin position="478"/>
        <end position="499"/>
    </location>
</feature>
<feature type="transmembrane region" description="Helical" evidence="1">
    <location>
        <begin position="377"/>
        <end position="400"/>
    </location>
</feature>
<evidence type="ECO:0000256" key="1">
    <source>
        <dbReference type="SAM" id="Phobius"/>
    </source>
</evidence>
<dbReference type="Proteomes" id="UP001628179">
    <property type="component" value="Unassembled WGS sequence"/>
</dbReference>
<feature type="transmembrane region" description="Helical" evidence="1">
    <location>
        <begin position="511"/>
        <end position="532"/>
    </location>
</feature>
<protein>
    <submittedName>
        <fullName evidence="2">Uncharacterized protein</fullName>
    </submittedName>
</protein>
<comment type="caution">
    <text evidence="2">The sequence shown here is derived from an EMBL/GenBank/DDBJ whole genome shotgun (WGS) entry which is preliminary data.</text>
</comment>
<feature type="transmembrane region" description="Helical" evidence="1">
    <location>
        <begin position="150"/>
        <end position="174"/>
    </location>
</feature>
<feature type="transmembrane region" description="Helical" evidence="1">
    <location>
        <begin position="349"/>
        <end position="365"/>
    </location>
</feature>
<keyword evidence="1" id="KW-1133">Transmembrane helix</keyword>
<feature type="transmembrane region" description="Helical" evidence="1">
    <location>
        <begin position="325"/>
        <end position="343"/>
    </location>
</feature>
<keyword evidence="1" id="KW-0812">Transmembrane</keyword>
<keyword evidence="3" id="KW-1185">Reference proteome</keyword>
<feature type="transmembrane region" description="Helical" evidence="1">
    <location>
        <begin position="552"/>
        <end position="569"/>
    </location>
</feature>
<evidence type="ECO:0000313" key="2">
    <source>
        <dbReference type="EMBL" id="GAB1314746.1"/>
    </source>
</evidence>
<reference evidence="2 3" key="1">
    <citation type="submission" date="2024-09" db="EMBL/GenBank/DDBJ databases">
        <title>Itraconazole resistance in Madurella fahalii resulting from another homologue of gene encoding cytochrome P450 14-alpha sterol demethylase (CYP51).</title>
        <authorList>
            <person name="Yoshioka I."/>
            <person name="Fahal A.H."/>
            <person name="Kaneko S."/>
            <person name="Yaguchi T."/>
        </authorList>
    </citation>
    <scope>NUCLEOTIDE SEQUENCE [LARGE SCALE GENOMIC DNA]</scope>
    <source>
        <strain evidence="2 3">IFM 68171</strain>
    </source>
</reference>
<name>A0ABQ0GAF1_9PEZI</name>
<dbReference type="GeneID" id="98175699"/>
<keyword evidence="1" id="KW-0472">Membrane</keyword>
<organism evidence="2 3">
    <name type="scientific">Madurella fahalii</name>
    <dbReference type="NCBI Taxonomy" id="1157608"/>
    <lineage>
        <taxon>Eukaryota</taxon>
        <taxon>Fungi</taxon>
        <taxon>Dikarya</taxon>
        <taxon>Ascomycota</taxon>
        <taxon>Pezizomycotina</taxon>
        <taxon>Sordariomycetes</taxon>
        <taxon>Sordariomycetidae</taxon>
        <taxon>Sordariales</taxon>
        <taxon>Sordariales incertae sedis</taxon>
        <taxon>Madurella</taxon>
    </lineage>
</organism>
<sequence length="590" mass="65812">MDSSCGYNCSFSSRERELAPYADVAGLGVIAGFLGTAWLCVILVLIHYLFIFDPHQDPFHERVAGRPADGDEARGWIANPIDDLFKSMIDQAGTSVSANGRPGAVKWMKRNPKWQTAFIKAILAMCDVQIVTGIGILVSGYADLKCGISAYHFLLVGRVAWFSNLTHVAGLTVLRQYLHRRPFEKWIRLFLMVALSLMLLTAMGPTLFFNWAVPNYRYEGSAGQPGSYAICFFNTKRAIEWHYAVSDAGVEASSSFQSVLMSMLLLVFNLASRTIKLQSSLSSAVTRARKHVSYKHKAYICRVYGITPIGTRSVIRRMSLARNMFFSQMASLLVVHIYTDLLVSTLSDVYWIIVSAIWGTIKLFLAKQSVLVEEDSWAFGQILPAFLLLTPLLTIAEIFAEPWEDTSDTFETVITTLSSQPDPGSAGPRFTSRAALSDLDAYNDIESDEGGVPLETRRFRQHVQNSLARDFYHAETSWMLPAVVLPCLQTLAVTVFFFFELSASGKSAARVLANYTTLILVPPLACFLYIYLSFFFDHFFPLFRPWHAWVSWAHMLVTFALCVGGEFLIKSSLNGPSFLRAGGLEVLVAL</sequence>
<feature type="transmembrane region" description="Helical" evidence="1">
    <location>
        <begin position="255"/>
        <end position="272"/>
    </location>
</feature>
<feature type="transmembrane region" description="Helical" evidence="1">
    <location>
        <begin position="186"/>
        <end position="209"/>
    </location>
</feature>
<gene>
    <name evidence="2" type="ORF">MFIFM68171_04956</name>
</gene>
<dbReference type="PANTHER" id="PTHR37577:SF1">
    <property type="entry name" value="INTEGRAL MEMBRANE PROTEIN"/>
    <property type="match status" value="1"/>
</dbReference>
<proteinExistence type="predicted"/>
<evidence type="ECO:0000313" key="3">
    <source>
        <dbReference type="Proteomes" id="UP001628179"/>
    </source>
</evidence>
<dbReference type="EMBL" id="BAAFSV010000002">
    <property type="protein sequence ID" value="GAB1314746.1"/>
    <property type="molecule type" value="Genomic_DNA"/>
</dbReference>
<dbReference type="RefSeq" id="XP_070916477.1">
    <property type="nucleotide sequence ID" value="XM_071060376.1"/>
</dbReference>